<comment type="caution">
    <text evidence="2">The sequence shown here is derived from an EMBL/GenBank/DDBJ whole genome shotgun (WGS) entry which is preliminary data.</text>
</comment>
<name>A0A1Q9F6C1_SYMMI</name>
<proteinExistence type="predicted"/>
<reference evidence="2 3" key="1">
    <citation type="submission" date="2016-02" db="EMBL/GenBank/DDBJ databases">
        <title>Genome analysis of coral dinoflagellate symbionts highlights evolutionary adaptations to a symbiotic lifestyle.</title>
        <authorList>
            <person name="Aranda M."/>
            <person name="Li Y."/>
            <person name="Liew Y.J."/>
            <person name="Baumgarten S."/>
            <person name="Simakov O."/>
            <person name="Wilson M."/>
            <person name="Piel J."/>
            <person name="Ashoor H."/>
            <person name="Bougouffa S."/>
            <person name="Bajic V.B."/>
            <person name="Ryu T."/>
            <person name="Ravasi T."/>
            <person name="Bayer T."/>
            <person name="Micklem G."/>
            <person name="Kim H."/>
            <person name="Bhak J."/>
            <person name="Lajeunesse T.C."/>
            <person name="Voolstra C.R."/>
        </authorList>
    </citation>
    <scope>NUCLEOTIDE SEQUENCE [LARGE SCALE GENOMIC DNA]</scope>
    <source>
        <strain evidence="2 3">CCMP2467</strain>
    </source>
</reference>
<dbReference type="AlphaFoldDB" id="A0A1Q9F6C1"/>
<feature type="signal peptide" evidence="1">
    <location>
        <begin position="1"/>
        <end position="20"/>
    </location>
</feature>
<evidence type="ECO:0000313" key="3">
    <source>
        <dbReference type="Proteomes" id="UP000186817"/>
    </source>
</evidence>
<protein>
    <submittedName>
        <fullName evidence="2">Uncharacterized protein</fullName>
    </submittedName>
</protein>
<accession>A0A1Q9F6C1</accession>
<gene>
    <name evidence="2" type="ORF">AK812_SmicGene528</name>
</gene>
<dbReference type="OrthoDB" id="415055at2759"/>
<keyword evidence="3" id="KW-1185">Reference proteome</keyword>
<sequence>MRWHVIRRLLFGCLVAGAGAAGTGARFRWLGKENAPSDVGRMVQAVSAMIVDAAFCFQEEVRISALRFFAERPGPCGHIVETTSSDDGSIEVNEISLILADRSGLQTHALQGLSVARNGPACVGMAFISWENMGCGIVYTELTDMSAVYGVTEYLWNPGLQARVTLPSTWPRTRHKRAYALALRVMPKAAAQELAEFMQQPQWKALQLALTSSSNWLDFHVTSSLAAVRALFEATPDAQQAGHAIVELGTARAAEAFAAPGKEEDDFWAFQVYAVTTYWLVELMHCWEDGDKHQALVQETLGHFQRFWPSEFALPEHRGFVPGLGFWDGAALMLRQAWPRNVRPTSPDAAAVLMSLLRGGASAAVPSPLPASSWWNLPPFLDPLTLRHQVAASPGREDGLRVIMIEMHRMDYQELRALMERVSEDLFGAPARFYNYFLTASEDAEELDVQEELPTHGNDAHIFLEHGIAAGLAEVAGWIEQEHWKGADLVAGCTPLWACVALFQVLPDMSLGRMPFLVRQNMALLQFYHAWSELPLYWSMLHDFMASRKVTISWKHRLGAEQVFDQTGARPAYVPLISLHTDGLKYQPSKQEVLVHRCGHRGFAQLLGFLKTAAAATPKVRLDFLSELQQLHKKSLDWYGFTEYPALVLLPDAPNTISFADAYAMHIPMFLPSEPEIWTWIWSQSDPYAGPGSPLKQQRAPWSLSEASPAWWQALPAGAKHHIGAFDHLQGKFPIEFLLERATMAYWYQYTEYYLLPHTRHFRGIADLLDQLQHYTRDDALGDSRRIAVEQVKREAYVITWMGTTVANTIAGR</sequence>
<feature type="chain" id="PRO_5012570737" evidence="1">
    <location>
        <begin position="21"/>
        <end position="813"/>
    </location>
</feature>
<evidence type="ECO:0000313" key="2">
    <source>
        <dbReference type="EMBL" id="OLQ15226.1"/>
    </source>
</evidence>
<dbReference type="EMBL" id="LSRX01000005">
    <property type="protein sequence ID" value="OLQ15226.1"/>
    <property type="molecule type" value="Genomic_DNA"/>
</dbReference>
<dbReference type="Proteomes" id="UP000186817">
    <property type="component" value="Unassembled WGS sequence"/>
</dbReference>
<organism evidence="2 3">
    <name type="scientific">Symbiodinium microadriaticum</name>
    <name type="common">Dinoflagellate</name>
    <name type="synonym">Zooxanthella microadriatica</name>
    <dbReference type="NCBI Taxonomy" id="2951"/>
    <lineage>
        <taxon>Eukaryota</taxon>
        <taxon>Sar</taxon>
        <taxon>Alveolata</taxon>
        <taxon>Dinophyceae</taxon>
        <taxon>Suessiales</taxon>
        <taxon>Symbiodiniaceae</taxon>
        <taxon>Symbiodinium</taxon>
    </lineage>
</organism>
<keyword evidence="1" id="KW-0732">Signal</keyword>
<evidence type="ECO:0000256" key="1">
    <source>
        <dbReference type="SAM" id="SignalP"/>
    </source>
</evidence>